<name>G2GBS7_9ACTN</name>
<gene>
    <name evidence="4" type="ORF">SZN_14823</name>
</gene>
<feature type="signal peptide" evidence="2">
    <location>
        <begin position="1"/>
        <end position="26"/>
    </location>
</feature>
<dbReference type="Pfam" id="PF08239">
    <property type="entry name" value="SH3_3"/>
    <property type="match status" value="1"/>
</dbReference>
<feature type="domain" description="SH3b" evidence="3">
    <location>
        <begin position="96"/>
        <end position="151"/>
    </location>
</feature>
<evidence type="ECO:0000256" key="2">
    <source>
        <dbReference type="SAM" id="SignalP"/>
    </source>
</evidence>
<evidence type="ECO:0000313" key="4">
    <source>
        <dbReference type="EMBL" id="EGX59031.1"/>
    </source>
</evidence>
<evidence type="ECO:0000259" key="3">
    <source>
        <dbReference type="Pfam" id="PF08239"/>
    </source>
</evidence>
<evidence type="ECO:0000313" key="5">
    <source>
        <dbReference type="Proteomes" id="UP000004217"/>
    </source>
</evidence>
<dbReference type="Gene3D" id="2.30.30.40">
    <property type="entry name" value="SH3 Domains"/>
    <property type="match status" value="1"/>
</dbReference>
<feature type="compositionally biased region" description="Basic residues" evidence="1">
    <location>
        <begin position="75"/>
        <end position="85"/>
    </location>
</feature>
<feature type="region of interest" description="Disordered" evidence="1">
    <location>
        <begin position="26"/>
        <end position="85"/>
    </location>
</feature>
<evidence type="ECO:0000256" key="1">
    <source>
        <dbReference type="SAM" id="MobiDB-lite"/>
    </source>
</evidence>
<dbReference type="EMBL" id="AGBF01000039">
    <property type="protein sequence ID" value="EGX59031.1"/>
    <property type="molecule type" value="Genomic_DNA"/>
</dbReference>
<accession>G2GBS7</accession>
<dbReference type="RefSeq" id="WP_007495671.1">
    <property type="nucleotide sequence ID" value="NZ_AGBF01000039.1"/>
</dbReference>
<dbReference type="AlphaFoldDB" id="G2GBS7"/>
<dbReference type="Proteomes" id="UP000004217">
    <property type="component" value="Unassembled WGS sequence"/>
</dbReference>
<dbReference type="InterPro" id="IPR003646">
    <property type="entry name" value="SH3-like_bac-type"/>
</dbReference>
<protein>
    <recommendedName>
        <fullName evidence="3">SH3b domain-containing protein</fullName>
    </recommendedName>
</protein>
<proteinExistence type="predicted"/>
<feature type="chain" id="PRO_5003430078" description="SH3b domain-containing protein" evidence="2">
    <location>
        <begin position="27"/>
        <end position="160"/>
    </location>
</feature>
<keyword evidence="5" id="KW-1185">Reference proteome</keyword>
<sequence>MKRRMPITLVTAAALAALAAPSAAVAADGGTAAVPRRAAATDPHKVSDCKAPSSSGKRTPAKRTPAKHTPATHTPAKHSPTKKVAHIPARITSRAALNVRSGPGTAYKVIAHKRAGTSLDVSRAVNGSSVRGNKQWYKLSDSAGYVSARYVAATKPVPWR</sequence>
<comment type="caution">
    <text evidence="4">The sequence shown here is derived from an EMBL/GenBank/DDBJ whole genome shotgun (WGS) entry which is preliminary data.</text>
</comment>
<dbReference type="PATRIC" id="fig|700597.3.peg.2902"/>
<dbReference type="OrthoDB" id="3482365at2"/>
<reference evidence="4 5" key="1">
    <citation type="submission" date="2011-08" db="EMBL/GenBank/DDBJ databases">
        <authorList>
            <person name="Lin Y."/>
            <person name="Hao X."/>
            <person name="Johnstone L."/>
            <person name="Miller S.J."/>
            <person name="Wei G."/>
            <person name="Rensing C."/>
        </authorList>
    </citation>
    <scope>NUCLEOTIDE SEQUENCE [LARGE SCALE GENOMIC DNA]</scope>
    <source>
        <strain evidence="4 5">K42</strain>
    </source>
</reference>
<keyword evidence="2" id="KW-0732">Signal</keyword>
<organism evidence="4 5">
    <name type="scientific">Streptomyces zinciresistens K42</name>
    <dbReference type="NCBI Taxonomy" id="700597"/>
    <lineage>
        <taxon>Bacteria</taxon>
        <taxon>Bacillati</taxon>
        <taxon>Actinomycetota</taxon>
        <taxon>Actinomycetes</taxon>
        <taxon>Kitasatosporales</taxon>
        <taxon>Streptomycetaceae</taxon>
        <taxon>Streptomyces</taxon>
    </lineage>
</organism>